<reference evidence="1" key="1">
    <citation type="submission" date="2020-07" db="EMBL/GenBank/DDBJ databases">
        <title>Ethylene signaling mediates host invasion by parasitic plants.</title>
        <authorList>
            <person name="Yoshida S."/>
        </authorList>
    </citation>
    <scope>NUCLEOTIDE SEQUENCE</scope>
    <source>
        <strain evidence="1">Okayama</strain>
    </source>
</reference>
<accession>A0A830CBH5</accession>
<gene>
    <name evidence="1" type="ORF">PHJA_001799000</name>
</gene>
<dbReference type="Proteomes" id="UP000653305">
    <property type="component" value="Unassembled WGS sequence"/>
</dbReference>
<evidence type="ECO:0000313" key="2">
    <source>
        <dbReference type="Proteomes" id="UP000653305"/>
    </source>
</evidence>
<evidence type="ECO:0000313" key="1">
    <source>
        <dbReference type="EMBL" id="GFP96549.1"/>
    </source>
</evidence>
<sequence length="127" mass="14807">MAIDVRSSARIELLVKTWKGLRMPRMSFPAIMNSQTRWVMIDHQSLRKAVREISSHKPCESSSTARKRKCKKIVESDTFQERVYQLIEGFCEKTDIHLGDLAERIGYQHDAKKNEDLCSRHYPRLAS</sequence>
<dbReference type="AlphaFoldDB" id="A0A830CBH5"/>
<name>A0A830CBH5_9LAMI</name>
<dbReference type="EMBL" id="BMAC01000444">
    <property type="protein sequence ID" value="GFP96549.1"/>
    <property type="molecule type" value="Genomic_DNA"/>
</dbReference>
<protein>
    <submittedName>
        <fullName evidence="1">Uncharacterized protein</fullName>
    </submittedName>
</protein>
<keyword evidence="2" id="KW-1185">Reference proteome</keyword>
<comment type="caution">
    <text evidence="1">The sequence shown here is derived from an EMBL/GenBank/DDBJ whole genome shotgun (WGS) entry which is preliminary data.</text>
</comment>
<proteinExistence type="predicted"/>
<organism evidence="1 2">
    <name type="scientific">Phtheirospermum japonicum</name>
    <dbReference type="NCBI Taxonomy" id="374723"/>
    <lineage>
        <taxon>Eukaryota</taxon>
        <taxon>Viridiplantae</taxon>
        <taxon>Streptophyta</taxon>
        <taxon>Embryophyta</taxon>
        <taxon>Tracheophyta</taxon>
        <taxon>Spermatophyta</taxon>
        <taxon>Magnoliopsida</taxon>
        <taxon>eudicotyledons</taxon>
        <taxon>Gunneridae</taxon>
        <taxon>Pentapetalae</taxon>
        <taxon>asterids</taxon>
        <taxon>lamiids</taxon>
        <taxon>Lamiales</taxon>
        <taxon>Orobanchaceae</taxon>
        <taxon>Orobanchaceae incertae sedis</taxon>
        <taxon>Phtheirospermum</taxon>
    </lineage>
</organism>